<keyword evidence="4" id="KW-1185">Reference proteome</keyword>
<organism evidence="3 4">
    <name type="scientific">Adineta steineri</name>
    <dbReference type="NCBI Taxonomy" id="433720"/>
    <lineage>
        <taxon>Eukaryota</taxon>
        <taxon>Metazoa</taxon>
        <taxon>Spiralia</taxon>
        <taxon>Gnathifera</taxon>
        <taxon>Rotifera</taxon>
        <taxon>Eurotatoria</taxon>
        <taxon>Bdelloidea</taxon>
        <taxon>Adinetida</taxon>
        <taxon>Adinetidae</taxon>
        <taxon>Adineta</taxon>
    </lineage>
</organism>
<accession>A0A814I255</accession>
<evidence type="ECO:0000313" key="2">
    <source>
        <dbReference type="EMBL" id="CAF1007899.1"/>
    </source>
</evidence>
<dbReference type="OrthoDB" id="10002757at2759"/>
<evidence type="ECO:0000313" key="3">
    <source>
        <dbReference type="EMBL" id="CAF1017197.1"/>
    </source>
</evidence>
<sequence length="296" mass="33782">MSSGSTTDTSIYNSTSETVKVCLIDTDNNQSDRILSAGELWCRKTVDGWNTIIIIPLNPKQNTFSYTLPNEWGVIIKRKLEQLVLIPAVSNSRKTEADVTMRSHNCYMPPPCRMGNLNTEGMHDCCHMIGCLVYNESHEPIRVCVTDKNNRNSHMLLNHGEHNEINTPQEASFIQKLFTSPSNHAPMVLVSVLDFQSDNQSANTTARAKYTIKSYFHERGNGTYTFLRVIKKNGYFTIEEDSIRYSIPRRESKLSYLFSKDCCEKFRTYKNLCDIVDRPDGTFDVEPRQTPPCSIL</sequence>
<comment type="caution">
    <text evidence="3">The sequence shown here is derived from an EMBL/GenBank/DDBJ whole genome shotgun (WGS) entry which is preliminary data.</text>
</comment>
<gene>
    <name evidence="1" type="ORF">BJG266_LOCUS6425</name>
    <name evidence="2" type="ORF">QVE165_LOCUS15298</name>
    <name evidence="3" type="ORF">QVE165_LOCUS15792</name>
</gene>
<dbReference type="AlphaFoldDB" id="A0A814I255"/>
<dbReference type="EMBL" id="CAJNOM010000087">
    <property type="protein sequence ID" value="CAF1017197.1"/>
    <property type="molecule type" value="Genomic_DNA"/>
</dbReference>
<dbReference type="EMBL" id="CAJNOM010000083">
    <property type="protein sequence ID" value="CAF1007899.1"/>
    <property type="molecule type" value="Genomic_DNA"/>
</dbReference>
<reference evidence="3" key="1">
    <citation type="submission" date="2021-02" db="EMBL/GenBank/DDBJ databases">
        <authorList>
            <person name="Nowell W R."/>
        </authorList>
    </citation>
    <scope>NUCLEOTIDE SEQUENCE</scope>
</reference>
<dbReference type="EMBL" id="CAJNOI010000018">
    <property type="protein sequence ID" value="CAF0824029.1"/>
    <property type="molecule type" value="Genomic_DNA"/>
</dbReference>
<dbReference type="Proteomes" id="UP000663877">
    <property type="component" value="Unassembled WGS sequence"/>
</dbReference>
<evidence type="ECO:0000313" key="1">
    <source>
        <dbReference type="EMBL" id="CAF0824029.1"/>
    </source>
</evidence>
<protein>
    <submittedName>
        <fullName evidence="3">Uncharacterized protein</fullName>
    </submittedName>
</protein>
<evidence type="ECO:0000313" key="4">
    <source>
        <dbReference type="Proteomes" id="UP000663832"/>
    </source>
</evidence>
<name>A0A814I255_9BILA</name>
<proteinExistence type="predicted"/>
<dbReference type="Proteomes" id="UP000663832">
    <property type="component" value="Unassembled WGS sequence"/>
</dbReference>